<sequence length="166" mass="17873">MSAGGKVDAAVLIPLFWDERGPVAVLTERSADLRKHAGEISFPGGRRDPGEDLVDTAVREAEEEIGLAPADVTILGGLPPLGTFVSGFTIYPFVGVVPAGVAWVLAEREVAAVLELPLAELRTGHRFERLFRKGVPVRTDTYTVDGQLVWGATARIVRMLLDRVGE</sequence>
<accession>A0A3N0CJ74</accession>
<dbReference type="GO" id="GO:0046872">
    <property type="term" value="F:metal ion binding"/>
    <property type="evidence" value="ECO:0007669"/>
    <property type="project" value="UniProtKB-KW"/>
</dbReference>
<dbReference type="InterPro" id="IPR000086">
    <property type="entry name" value="NUDIX_hydrolase_dom"/>
</dbReference>
<dbReference type="EMBL" id="RJSE01000007">
    <property type="protein sequence ID" value="RNL63389.1"/>
    <property type="molecule type" value="Genomic_DNA"/>
</dbReference>
<keyword evidence="3" id="KW-0479">Metal-binding</keyword>
<dbReference type="InterPro" id="IPR015797">
    <property type="entry name" value="NUDIX_hydrolase-like_dom_sf"/>
</dbReference>
<dbReference type="GO" id="GO:0010945">
    <property type="term" value="F:coenzyme A diphosphatase activity"/>
    <property type="evidence" value="ECO:0007669"/>
    <property type="project" value="InterPro"/>
</dbReference>
<dbReference type="Pfam" id="PF00293">
    <property type="entry name" value="NUDIX"/>
    <property type="match status" value="1"/>
</dbReference>
<dbReference type="PROSITE" id="PS51462">
    <property type="entry name" value="NUDIX"/>
    <property type="match status" value="1"/>
</dbReference>
<dbReference type="AlphaFoldDB" id="A0A3N0CJ74"/>
<gene>
    <name evidence="8" type="ORF">EFK50_14550</name>
</gene>
<feature type="domain" description="Nudix hydrolase" evidence="7">
    <location>
        <begin position="6"/>
        <end position="137"/>
    </location>
</feature>
<dbReference type="Proteomes" id="UP000267128">
    <property type="component" value="Unassembled WGS sequence"/>
</dbReference>
<dbReference type="OrthoDB" id="9802805at2"/>
<evidence type="ECO:0000259" key="7">
    <source>
        <dbReference type="PROSITE" id="PS51462"/>
    </source>
</evidence>
<evidence type="ECO:0000313" key="8">
    <source>
        <dbReference type="EMBL" id="RNL63389.1"/>
    </source>
</evidence>
<evidence type="ECO:0000256" key="5">
    <source>
        <dbReference type="ARBA" id="ARBA00022842"/>
    </source>
</evidence>
<keyword evidence="4" id="KW-0378">Hydrolase</keyword>
<evidence type="ECO:0000313" key="9">
    <source>
        <dbReference type="Proteomes" id="UP000267128"/>
    </source>
</evidence>
<organism evidence="8 9">
    <name type="scientific">Nocardioides marmoriginsengisoli</name>
    <dbReference type="NCBI Taxonomy" id="661483"/>
    <lineage>
        <taxon>Bacteria</taxon>
        <taxon>Bacillati</taxon>
        <taxon>Actinomycetota</taxon>
        <taxon>Actinomycetes</taxon>
        <taxon>Propionibacteriales</taxon>
        <taxon>Nocardioidaceae</taxon>
        <taxon>Nocardioides</taxon>
    </lineage>
</organism>
<keyword evidence="9" id="KW-1185">Reference proteome</keyword>
<dbReference type="Gene3D" id="3.90.79.10">
    <property type="entry name" value="Nucleoside Triphosphate Pyrophosphohydrolase"/>
    <property type="match status" value="1"/>
</dbReference>
<keyword evidence="6" id="KW-0464">Manganese</keyword>
<dbReference type="SUPFAM" id="SSF55811">
    <property type="entry name" value="Nudix"/>
    <property type="match status" value="1"/>
</dbReference>
<evidence type="ECO:0000256" key="6">
    <source>
        <dbReference type="ARBA" id="ARBA00023211"/>
    </source>
</evidence>
<dbReference type="InterPro" id="IPR045121">
    <property type="entry name" value="CoAse"/>
</dbReference>
<evidence type="ECO:0000256" key="2">
    <source>
        <dbReference type="ARBA" id="ARBA00001946"/>
    </source>
</evidence>
<comment type="caution">
    <text evidence="8">The sequence shown here is derived from an EMBL/GenBank/DDBJ whole genome shotgun (WGS) entry which is preliminary data.</text>
</comment>
<evidence type="ECO:0000256" key="1">
    <source>
        <dbReference type="ARBA" id="ARBA00001936"/>
    </source>
</evidence>
<dbReference type="InterPro" id="IPR020084">
    <property type="entry name" value="NUDIX_hydrolase_CS"/>
</dbReference>
<evidence type="ECO:0000256" key="4">
    <source>
        <dbReference type="ARBA" id="ARBA00022801"/>
    </source>
</evidence>
<keyword evidence="5" id="KW-0460">Magnesium</keyword>
<name>A0A3N0CJ74_9ACTN</name>
<dbReference type="PANTHER" id="PTHR12992">
    <property type="entry name" value="NUDIX HYDROLASE"/>
    <property type="match status" value="1"/>
</dbReference>
<dbReference type="CDD" id="cd03426">
    <property type="entry name" value="NUDIX_CoAse_Nudt7"/>
    <property type="match status" value="1"/>
</dbReference>
<comment type="cofactor">
    <cofactor evidence="1">
        <name>Mn(2+)</name>
        <dbReference type="ChEBI" id="CHEBI:29035"/>
    </cofactor>
</comment>
<reference evidence="8 9" key="1">
    <citation type="submission" date="2018-11" db="EMBL/GenBank/DDBJ databases">
        <authorList>
            <person name="Li F."/>
        </authorList>
    </citation>
    <scope>NUCLEOTIDE SEQUENCE [LARGE SCALE GENOMIC DNA]</scope>
    <source>
        <strain evidence="8 9">Gsoil 097</strain>
    </source>
</reference>
<dbReference type="PANTHER" id="PTHR12992:SF11">
    <property type="entry name" value="MITOCHONDRIAL COENZYME A DIPHOSPHATASE NUDT8"/>
    <property type="match status" value="1"/>
</dbReference>
<dbReference type="PROSITE" id="PS00893">
    <property type="entry name" value="NUDIX_BOX"/>
    <property type="match status" value="1"/>
</dbReference>
<comment type="cofactor">
    <cofactor evidence="2">
        <name>Mg(2+)</name>
        <dbReference type="ChEBI" id="CHEBI:18420"/>
    </cofactor>
</comment>
<evidence type="ECO:0000256" key="3">
    <source>
        <dbReference type="ARBA" id="ARBA00022723"/>
    </source>
</evidence>
<protein>
    <submittedName>
        <fullName evidence="8">CoA pyrophosphatase</fullName>
    </submittedName>
</protein>
<proteinExistence type="predicted"/>